<feature type="region of interest" description="Disordered" evidence="1">
    <location>
        <begin position="94"/>
        <end position="118"/>
    </location>
</feature>
<comment type="caution">
    <text evidence="2">The sequence shown here is derived from an EMBL/GenBank/DDBJ whole genome shotgun (WGS) entry which is preliminary data.</text>
</comment>
<organism evidence="2 3">
    <name type="scientific">Steinernema carpocapsae</name>
    <name type="common">Entomopathogenic nematode</name>
    <dbReference type="NCBI Taxonomy" id="34508"/>
    <lineage>
        <taxon>Eukaryota</taxon>
        <taxon>Metazoa</taxon>
        <taxon>Ecdysozoa</taxon>
        <taxon>Nematoda</taxon>
        <taxon>Chromadorea</taxon>
        <taxon>Rhabditida</taxon>
        <taxon>Tylenchina</taxon>
        <taxon>Panagrolaimomorpha</taxon>
        <taxon>Strongyloidoidea</taxon>
        <taxon>Steinernematidae</taxon>
        <taxon>Steinernema</taxon>
    </lineage>
</organism>
<keyword evidence="3" id="KW-1185">Reference proteome</keyword>
<sequence length="173" mass="19122">MKTRVIAAAQRSLSADSNSPEVKRSGGWKQTVPAPEEFTGTSLWLSQWVARPKSAISTDPRRFRRMLAGKRGRPGFVLRGSTPVPQEDHIRCFSESRPGSHMEPCRRREGRNWGSTETEHRSLELPQLAPVLLRAAAVFVPEGIRQAIGVAAERPTTLTAQRLKVCSPLAIST</sequence>
<gene>
    <name evidence="2" type="ORF">L596_000826</name>
</gene>
<reference evidence="2 3" key="2">
    <citation type="journal article" date="2019" name="G3 (Bethesda)">
        <title>Hybrid Assembly of the Genome of the Entomopathogenic Nematode Steinernema carpocapsae Identifies the X-Chromosome.</title>
        <authorList>
            <person name="Serra L."/>
            <person name="Macchietto M."/>
            <person name="Macias-Munoz A."/>
            <person name="McGill C.J."/>
            <person name="Rodriguez I.M."/>
            <person name="Rodriguez B."/>
            <person name="Murad R."/>
            <person name="Mortazavi A."/>
        </authorList>
    </citation>
    <scope>NUCLEOTIDE SEQUENCE [LARGE SCALE GENOMIC DNA]</scope>
    <source>
        <strain evidence="2 3">ALL</strain>
    </source>
</reference>
<accession>A0A4U8UJC6</accession>
<dbReference type="Proteomes" id="UP000298663">
    <property type="component" value="Unassembled WGS sequence"/>
</dbReference>
<feature type="region of interest" description="Disordered" evidence="1">
    <location>
        <begin position="1"/>
        <end position="31"/>
    </location>
</feature>
<dbReference type="AlphaFoldDB" id="A0A4U8UJC6"/>
<feature type="compositionally biased region" description="Polar residues" evidence="1">
    <location>
        <begin position="11"/>
        <end position="20"/>
    </location>
</feature>
<reference evidence="2 3" key="1">
    <citation type="journal article" date="2015" name="Genome Biol.">
        <title>Comparative genomics of Steinernema reveals deeply conserved gene regulatory networks.</title>
        <authorList>
            <person name="Dillman A.R."/>
            <person name="Macchietto M."/>
            <person name="Porter C.F."/>
            <person name="Rogers A."/>
            <person name="Williams B."/>
            <person name="Antoshechkin I."/>
            <person name="Lee M.M."/>
            <person name="Goodwin Z."/>
            <person name="Lu X."/>
            <person name="Lewis E.E."/>
            <person name="Goodrich-Blair H."/>
            <person name="Stock S.P."/>
            <person name="Adams B.J."/>
            <person name="Sternberg P.W."/>
            <person name="Mortazavi A."/>
        </authorList>
    </citation>
    <scope>NUCLEOTIDE SEQUENCE [LARGE SCALE GENOMIC DNA]</scope>
    <source>
        <strain evidence="2 3">ALL</strain>
    </source>
</reference>
<evidence type="ECO:0000313" key="3">
    <source>
        <dbReference type="Proteomes" id="UP000298663"/>
    </source>
</evidence>
<evidence type="ECO:0000313" key="2">
    <source>
        <dbReference type="EMBL" id="TMS33042.1"/>
    </source>
</evidence>
<dbReference type="EMBL" id="AZBU02000001">
    <property type="protein sequence ID" value="TMS33042.1"/>
    <property type="molecule type" value="Genomic_DNA"/>
</dbReference>
<proteinExistence type="predicted"/>
<evidence type="ECO:0000256" key="1">
    <source>
        <dbReference type="SAM" id="MobiDB-lite"/>
    </source>
</evidence>
<name>A0A4U8UJC6_STECR</name>
<protein>
    <submittedName>
        <fullName evidence="2">Uncharacterized protein</fullName>
    </submittedName>
</protein>